<proteinExistence type="predicted"/>
<sequence>MTKEAFTRAVEERAKRSGFTRALYETLDEYQAEERKVTELPVACSRGCSYCCHQMVCVFPEEMQEITEYINRLASPARRSLREQAREILGKWQEWFKIHIRVSPRQVHNPIELARAWLWKPCPLLQQDGSCGVYEARPLVCRTTTSDTKCGTLAYKQKGHAEQARLKCEVWANNLQVERSTSHGVSVVVPLHHYLTTKPHKL</sequence>
<evidence type="ECO:0000313" key="2">
    <source>
        <dbReference type="Proteomes" id="UP000319613"/>
    </source>
</evidence>
<accession>A0A554JD16</accession>
<reference evidence="1 2" key="1">
    <citation type="submission" date="2017-07" db="EMBL/GenBank/DDBJ databases">
        <title>Mechanisms for carbon and nitrogen cycling indicate functional differentiation within the Candidate Phyla Radiation.</title>
        <authorList>
            <person name="Danczak R.E."/>
            <person name="Johnston M.D."/>
            <person name="Kenah C."/>
            <person name="Slattery M."/>
            <person name="Wrighton K.C."/>
            <person name="Wilkins M.J."/>
        </authorList>
    </citation>
    <scope>NUCLEOTIDE SEQUENCE [LARGE SCALE GENOMIC DNA]</scope>
    <source>
        <strain evidence="1">Gr01-1014_77</strain>
    </source>
</reference>
<evidence type="ECO:0000313" key="1">
    <source>
        <dbReference type="EMBL" id="TSC66191.1"/>
    </source>
</evidence>
<dbReference type="Proteomes" id="UP000319613">
    <property type="component" value="Unassembled WGS sequence"/>
</dbReference>
<name>A0A554JD16_9BACT</name>
<dbReference type="EMBL" id="VMFF01000012">
    <property type="protein sequence ID" value="TSC66191.1"/>
    <property type="molecule type" value="Genomic_DNA"/>
</dbReference>
<protein>
    <submittedName>
        <fullName evidence="1">Uncharacterized protein</fullName>
    </submittedName>
</protein>
<comment type="caution">
    <text evidence="1">The sequence shown here is derived from an EMBL/GenBank/DDBJ whole genome shotgun (WGS) entry which is preliminary data.</text>
</comment>
<gene>
    <name evidence="1" type="ORF">G01um101477_186</name>
</gene>
<dbReference type="Pfam" id="PF03692">
    <property type="entry name" value="CxxCxxCC"/>
    <property type="match status" value="1"/>
</dbReference>
<dbReference type="InterPro" id="IPR005358">
    <property type="entry name" value="Puta_zinc/iron-chelating_dom"/>
</dbReference>
<dbReference type="AlphaFoldDB" id="A0A554JD16"/>
<organism evidence="1 2">
    <name type="scientific">Candidatus Doudnabacteria bacterium Gr01-1014_77</name>
    <dbReference type="NCBI Taxonomy" id="2017133"/>
    <lineage>
        <taxon>Bacteria</taxon>
        <taxon>Candidatus Doudnaibacteriota</taxon>
    </lineage>
</organism>